<dbReference type="EMBL" id="JAGEMK010000003">
    <property type="protein sequence ID" value="MBO1751537.1"/>
    <property type="molecule type" value="Genomic_DNA"/>
</dbReference>
<gene>
    <name evidence="2" type="ORF">J4G33_06930</name>
</gene>
<dbReference type="InterPro" id="IPR025289">
    <property type="entry name" value="DUF4081"/>
</dbReference>
<dbReference type="InterPro" id="IPR000182">
    <property type="entry name" value="GNAT_dom"/>
</dbReference>
<reference evidence="2" key="1">
    <citation type="submission" date="2021-03" db="EMBL/GenBank/DDBJ databases">
        <title>Actinotalea soli sp. nov., isolated from soil.</title>
        <authorList>
            <person name="Ping W."/>
            <person name="Zhang J."/>
        </authorList>
    </citation>
    <scope>NUCLEOTIDE SEQUENCE</scope>
    <source>
        <strain evidence="2">BY-33</strain>
    </source>
</reference>
<name>A0A939RSJ5_9CELL</name>
<organism evidence="2 3">
    <name type="scientific">Actinotalea soli</name>
    <dbReference type="NCBI Taxonomy" id="2819234"/>
    <lineage>
        <taxon>Bacteria</taxon>
        <taxon>Bacillati</taxon>
        <taxon>Actinomycetota</taxon>
        <taxon>Actinomycetes</taxon>
        <taxon>Micrococcales</taxon>
        <taxon>Cellulomonadaceae</taxon>
        <taxon>Actinotalea</taxon>
    </lineage>
</organism>
<dbReference type="PROSITE" id="PS51186">
    <property type="entry name" value="GNAT"/>
    <property type="match status" value="1"/>
</dbReference>
<sequence length="289" mass="30295">MGRRSAVGAARSVVTDVDLRAAARLCERDPVASVLAASRIESLLAGGGTRGGSALWGVEREGRLEALCWAGANLVPVCSPEDAAALDAFAATALRQGRRCSSIVGEAGAVLGLWERLSASWGPAREVRADQPSLAISAPPAVEPDPQVRLTAPDELGVLLPACVEMFVEEVGYSPLTGAPGAYEARVRSLVRDRRSYLRMMHGDLGPEVAFKAELGAVTRAVAQVQGVWVAPSLRGRGLAAPGMAAVVAAALAATPTVSLYVNRYNERALATYRRVGFEQVGTYATVLF</sequence>
<dbReference type="Pfam" id="PF13312">
    <property type="entry name" value="DUF4081"/>
    <property type="match status" value="1"/>
</dbReference>
<evidence type="ECO:0000259" key="1">
    <source>
        <dbReference type="PROSITE" id="PS51186"/>
    </source>
</evidence>
<evidence type="ECO:0000313" key="2">
    <source>
        <dbReference type="EMBL" id="MBO1751537.1"/>
    </source>
</evidence>
<dbReference type="PIRSF" id="PIRSF021603">
    <property type="entry name" value="UCP21603_acetyltransf"/>
    <property type="match status" value="1"/>
</dbReference>
<proteinExistence type="predicted"/>
<dbReference type="Pfam" id="PF00583">
    <property type="entry name" value="Acetyltransf_1"/>
    <property type="match status" value="1"/>
</dbReference>
<feature type="domain" description="N-acetyltransferase" evidence="1">
    <location>
        <begin position="148"/>
        <end position="289"/>
    </location>
</feature>
<dbReference type="Gene3D" id="3.40.630.30">
    <property type="match status" value="1"/>
</dbReference>
<evidence type="ECO:0000313" key="3">
    <source>
        <dbReference type="Proteomes" id="UP000664209"/>
    </source>
</evidence>
<accession>A0A939RSJ5</accession>
<dbReference type="InterPro" id="IPR016794">
    <property type="entry name" value="UCP21603_acetyltransf"/>
</dbReference>
<dbReference type="RefSeq" id="WP_208055234.1">
    <property type="nucleotide sequence ID" value="NZ_JAGEMK010000003.1"/>
</dbReference>
<dbReference type="Proteomes" id="UP000664209">
    <property type="component" value="Unassembled WGS sequence"/>
</dbReference>
<dbReference type="AlphaFoldDB" id="A0A939RSJ5"/>
<protein>
    <submittedName>
        <fullName evidence="2">GNAT family N-acetyltransferase</fullName>
    </submittedName>
</protein>
<comment type="caution">
    <text evidence="2">The sequence shown here is derived from an EMBL/GenBank/DDBJ whole genome shotgun (WGS) entry which is preliminary data.</text>
</comment>
<dbReference type="InterPro" id="IPR016181">
    <property type="entry name" value="Acyl_CoA_acyltransferase"/>
</dbReference>
<keyword evidence="3" id="KW-1185">Reference proteome</keyword>
<dbReference type="GO" id="GO:0016747">
    <property type="term" value="F:acyltransferase activity, transferring groups other than amino-acyl groups"/>
    <property type="evidence" value="ECO:0007669"/>
    <property type="project" value="InterPro"/>
</dbReference>
<dbReference type="SUPFAM" id="SSF55729">
    <property type="entry name" value="Acyl-CoA N-acyltransferases (Nat)"/>
    <property type="match status" value="1"/>
</dbReference>